<accession>A0A2H0NEK3</accession>
<keyword evidence="1" id="KW-0472">Membrane</keyword>
<organism evidence="2 3">
    <name type="scientific">Candidatus Komeilibacteria bacterium CG11_big_fil_rev_8_21_14_0_20_36_20</name>
    <dbReference type="NCBI Taxonomy" id="1974477"/>
    <lineage>
        <taxon>Bacteria</taxon>
        <taxon>Candidatus Komeiliibacteriota</taxon>
    </lineage>
</organism>
<evidence type="ECO:0000256" key="1">
    <source>
        <dbReference type="SAM" id="Phobius"/>
    </source>
</evidence>
<sequence>MPRRRLIEMRRLRQTRLIDSMNSWVGSWGFLVIHVVWFIIWLAWQWDINMLTMIVSLEAIILMILLLMAQNRLSIRDDLRDEADLQADLQSVGLSEKVLREVKEIKREISKLQK</sequence>
<dbReference type="Pfam" id="PF06210">
    <property type="entry name" value="DUF1003"/>
    <property type="match status" value="1"/>
</dbReference>
<name>A0A2H0NEK3_9BACT</name>
<dbReference type="EMBL" id="PCWQ01000004">
    <property type="protein sequence ID" value="PIR07321.1"/>
    <property type="molecule type" value="Genomic_DNA"/>
</dbReference>
<dbReference type="AlphaFoldDB" id="A0A2H0NEK3"/>
<proteinExistence type="predicted"/>
<feature type="transmembrane region" description="Helical" evidence="1">
    <location>
        <begin position="50"/>
        <end position="69"/>
    </location>
</feature>
<protein>
    <recommendedName>
        <fullName evidence="4">DUF1003 domain-containing protein</fullName>
    </recommendedName>
</protein>
<comment type="caution">
    <text evidence="2">The sequence shown here is derived from an EMBL/GenBank/DDBJ whole genome shotgun (WGS) entry which is preliminary data.</text>
</comment>
<evidence type="ECO:0000313" key="3">
    <source>
        <dbReference type="Proteomes" id="UP000230564"/>
    </source>
</evidence>
<evidence type="ECO:0008006" key="4">
    <source>
        <dbReference type="Google" id="ProtNLM"/>
    </source>
</evidence>
<dbReference type="InterPro" id="IPR010406">
    <property type="entry name" value="DUF1003"/>
</dbReference>
<reference evidence="2 3" key="1">
    <citation type="submission" date="2017-09" db="EMBL/GenBank/DDBJ databases">
        <title>Depth-based differentiation of microbial function through sediment-hosted aquifers and enrichment of novel symbionts in the deep terrestrial subsurface.</title>
        <authorList>
            <person name="Probst A.J."/>
            <person name="Ladd B."/>
            <person name="Jarett J.K."/>
            <person name="Geller-Mcgrath D.E."/>
            <person name="Sieber C.M."/>
            <person name="Emerson J.B."/>
            <person name="Anantharaman K."/>
            <person name="Thomas B.C."/>
            <person name="Malmstrom R."/>
            <person name="Stieglmeier M."/>
            <person name="Klingl A."/>
            <person name="Woyke T."/>
            <person name="Ryan C.M."/>
            <person name="Banfield J.F."/>
        </authorList>
    </citation>
    <scope>NUCLEOTIDE SEQUENCE [LARGE SCALE GENOMIC DNA]</scope>
    <source>
        <strain evidence="2">CG11_big_fil_rev_8_21_14_0_20_36_20</strain>
    </source>
</reference>
<evidence type="ECO:0000313" key="2">
    <source>
        <dbReference type="EMBL" id="PIR07321.1"/>
    </source>
</evidence>
<keyword evidence="1" id="KW-1133">Transmembrane helix</keyword>
<keyword evidence="1" id="KW-0812">Transmembrane</keyword>
<feature type="transmembrane region" description="Helical" evidence="1">
    <location>
        <begin position="21"/>
        <end position="44"/>
    </location>
</feature>
<gene>
    <name evidence="2" type="ORF">COV55_00260</name>
</gene>
<dbReference type="Proteomes" id="UP000230564">
    <property type="component" value="Unassembled WGS sequence"/>
</dbReference>